<dbReference type="InterPro" id="IPR038765">
    <property type="entry name" value="Papain-like_cys_pep_sf"/>
</dbReference>
<evidence type="ECO:0000313" key="9">
    <source>
        <dbReference type="Proteomes" id="UP000655287"/>
    </source>
</evidence>
<reference evidence="8" key="1">
    <citation type="submission" date="2021-01" db="EMBL/GenBank/DDBJ databases">
        <title>Whole genome shotgun sequence of Sphaerisporangium rufum NBRC 109079.</title>
        <authorList>
            <person name="Komaki H."/>
            <person name="Tamura T."/>
        </authorList>
    </citation>
    <scope>NUCLEOTIDE SEQUENCE</scope>
    <source>
        <strain evidence="8">NBRC 109079</strain>
    </source>
</reference>
<dbReference type="Gene3D" id="6.10.250.3150">
    <property type="match status" value="1"/>
</dbReference>
<dbReference type="InterPro" id="IPR051794">
    <property type="entry name" value="PG_Endopeptidase_C40"/>
</dbReference>
<keyword evidence="9" id="KW-1185">Reference proteome</keyword>
<keyword evidence="6" id="KW-0732">Signal</keyword>
<keyword evidence="5" id="KW-0175">Coiled coil</keyword>
<evidence type="ECO:0000256" key="3">
    <source>
        <dbReference type="ARBA" id="ARBA00022801"/>
    </source>
</evidence>
<organism evidence="8 9">
    <name type="scientific">Sphaerisporangium rufum</name>
    <dbReference type="NCBI Taxonomy" id="1381558"/>
    <lineage>
        <taxon>Bacteria</taxon>
        <taxon>Bacillati</taxon>
        <taxon>Actinomycetota</taxon>
        <taxon>Actinomycetes</taxon>
        <taxon>Streptosporangiales</taxon>
        <taxon>Streptosporangiaceae</taxon>
        <taxon>Sphaerisporangium</taxon>
    </lineage>
</organism>
<dbReference type="RefSeq" id="WP_239136935.1">
    <property type="nucleotide sequence ID" value="NZ_BOOU01000013.1"/>
</dbReference>
<dbReference type="PROSITE" id="PS51935">
    <property type="entry name" value="NLPC_P60"/>
    <property type="match status" value="1"/>
</dbReference>
<feature type="chain" id="PRO_5037893303" description="NlpC/P60 domain-containing protein" evidence="6">
    <location>
        <begin position="33"/>
        <end position="328"/>
    </location>
</feature>
<protein>
    <recommendedName>
        <fullName evidence="7">NlpC/P60 domain-containing protein</fullName>
    </recommendedName>
</protein>
<keyword evidence="2" id="KW-0645">Protease</keyword>
<evidence type="ECO:0000256" key="6">
    <source>
        <dbReference type="SAM" id="SignalP"/>
    </source>
</evidence>
<proteinExistence type="inferred from homology"/>
<dbReference type="GO" id="GO:0006508">
    <property type="term" value="P:proteolysis"/>
    <property type="evidence" value="ECO:0007669"/>
    <property type="project" value="UniProtKB-KW"/>
</dbReference>
<feature type="coiled-coil region" evidence="5">
    <location>
        <begin position="38"/>
        <end position="86"/>
    </location>
</feature>
<comment type="similarity">
    <text evidence="1">Belongs to the peptidase C40 family.</text>
</comment>
<dbReference type="PANTHER" id="PTHR47359">
    <property type="entry name" value="PEPTIDOGLYCAN DL-ENDOPEPTIDASE CWLO"/>
    <property type="match status" value="1"/>
</dbReference>
<dbReference type="EMBL" id="BOOU01000013">
    <property type="protein sequence ID" value="GII76060.1"/>
    <property type="molecule type" value="Genomic_DNA"/>
</dbReference>
<gene>
    <name evidence="8" type="ORF">Sru01_10420</name>
</gene>
<dbReference type="PANTHER" id="PTHR47359:SF3">
    <property type="entry name" value="NLP_P60 DOMAIN-CONTAINING PROTEIN-RELATED"/>
    <property type="match status" value="1"/>
</dbReference>
<evidence type="ECO:0000256" key="1">
    <source>
        <dbReference type="ARBA" id="ARBA00007074"/>
    </source>
</evidence>
<evidence type="ECO:0000256" key="4">
    <source>
        <dbReference type="ARBA" id="ARBA00022807"/>
    </source>
</evidence>
<dbReference type="PROSITE" id="PS51257">
    <property type="entry name" value="PROKAR_LIPOPROTEIN"/>
    <property type="match status" value="1"/>
</dbReference>
<evidence type="ECO:0000313" key="8">
    <source>
        <dbReference type="EMBL" id="GII76060.1"/>
    </source>
</evidence>
<dbReference type="Pfam" id="PF00877">
    <property type="entry name" value="NLPC_P60"/>
    <property type="match status" value="1"/>
</dbReference>
<evidence type="ECO:0000256" key="2">
    <source>
        <dbReference type="ARBA" id="ARBA00022670"/>
    </source>
</evidence>
<dbReference type="Proteomes" id="UP000655287">
    <property type="component" value="Unassembled WGS sequence"/>
</dbReference>
<comment type="caution">
    <text evidence="8">The sequence shown here is derived from an EMBL/GenBank/DDBJ whole genome shotgun (WGS) entry which is preliminary data.</text>
</comment>
<name>A0A919R0A7_9ACTN</name>
<sequence length="328" mass="35717">MVLRVIRRTGRIPFTAGLVAACLLCQVAGAEAKPKPTVAQTKARLAKLNDKADHVVEKYNQASEDYKQARKEYNGLNGRLKSQVERIEEMRSGLVSVAVSSYQSGDMTSWPSLMTQRDPESLLAGLASIDQMSAGRSRTIAQYENATRSLKGERDKAKVSYDKARRLLDDFRDQKKDVEKLVAEQERLLRRLNAYNAGNPNSSGIAYTGPASGNARKALQFAFAQVGKPYRYGGTGPGSWDCSGLTQASWRAAGVSLPRTTTQQYSWGASRRVSLNSVQPGDLLFSNGLGHVGMYAGDGKMVHAPRTGDVVKVVPLSSYPNLMGAVRP</sequence>
<evidence type="ECO:0000256" key="5">
    <source>
        <dbReference type="SAM" id="Coils"/>
    </source>
</evidence>
<accession>A0A919R0A7</accession>
<dbReference type="Gene3D" id="3.90.1720.10">
    <property type="entry name" value="endopeptidase domain like (from Nostoc punctiforme)"/>
    <property type="match status" value="1"/>
</dbReference>
<feature type="domain" description="NlpC/P60" evidence="7">
    <location>
        <begin position="212"/>
        <end position="328"/>
    </location>
</feature>
<dbReference type="GO" id="GO:0008234">
    <property type="term" value="F:cysteine-type peptidase activity"/>
    <property type="evidence" value="ECO:0007669"/>
    <property type="project" value="UniProtKB-KW"/>
</dbReference>
<dbReference type="AlphaFoldDB" id="A0A919R0A7"/>
<feature type="signal peptide" evidence="6">
    <location>
        <begin position="1"/>
        <end position="32"/>
    </location>
</feature>
<evidence type="ECO:0000259" key="7">
    <source>
        <dbReference type="PROSITE" id="PS51935"/>
    </source>
</evidence>
<feature type="coiled-coil region" evidence="5">
    <location>
        <begin position="154"/>
        <end position="195"/>
    </location>
</feature>
<keyword evidence="4" id="KW-0788">Thiol protease</keyword>
<dbReference type="SUPFAM" id="SSF54001">
    <property type="entry name" value="Cysteine proteinases"/>
    <property type="match status" value="1"/>
</dbReference>
<dbReference type="InterPro" id="IPR000064">
    <property type="entry name" value="NLP_P60_dom"/>
</dbReference>
<keyword evidence="3" id="KW-0378">Hydrolase</keyword>